<sequence length="81" mass="9447">MGKDYEEILAAYEEINQRNNSAGEFKKTLFHVHTPASYDFKLHSTENVQSYKNLTADEIYTKYIKDEFPVEISDGGFYNEL</sequence>
<evidence type="ECO:0000313" key="2">
    <source>
        <dbReference type="Proteomes" id="UP000273977"/>
    </source>
</evidence>
<dbReference type="Proteomes" id="UP000273977">
    <property type="component" value="Unassembled WGS sequence"/>
</dbReference>
<proteinExistence type="predicted"/>
<gene>
    <name evidence="1" type="ORF">EF384_09510</name>
</gene>
<dbReference type="EMBL" id="RKMG01000064">
    <property type="protein sequence ID" value="RPA55516.1"/>
    <property type="molecule type" value="Genomic_DNA"/>
</dbReference>
<keyword evidence="2" id="KW-1185">Reference proteome</keyword>
<organism evidence="1 2">
    <name type="scientific">Aerococcus agrisoli</name>
    <dbReference type="NCBI Taxonomy" id="2487350"/>
    <lineage>
        <taxon>Bacteria</taxon>
        <taxon>Bacillati</taxon>
        <taxon>Bacillota</taxon>
        <taxon>Bacilli</taxon>
        <taxon>Lactobacillales</taxon>
        <taxon>Aerococcaceae</taxon>
        <taxon>Aerococcus</taxon>
    </lineage>
</organism>
<reference evidence="1 2" key="1">
    <citation type="submission" date="2018-11" db="EMBL/GenBank/DDBJ databases">
        <title>Aerococcus sp. SJQ22, whole genome shotgun sequence.</title>
        <authorList>
            <person name="Sun L."/>
            <person name="Gao X."/>
            <person name="Chen W."/>
            <person name="Huang K."/>
        </authorList>
    </citation>
    <scope>NUCLEOTIDE SEQUENCE [LARGE SCALE GENOMIC DNA]</scope>
    <source>
        <strain evidence="1 2">SJQ22</strain>
    </source>
</reference>
<evidence type="ECO:0000313" key="1">
    <source>
        <dbReference type="EMBL" id="RPA55516.1"/>
    </source>
</evidence>
<comment type="caution">
    <text evidence="1">The sequence shown here is derived from an EMBL/GenBank/DDBJ whole genome shotgun (WGS) entry which is preliminary data.</text>
</comment>
<protein>
    <submittedName>
        <fullName evidence="1">Uncharacterized protein</fullName>
    </submittedName>
</protein>
<dbReference type="AlphaFoldDB" id="A0A3N4G4I9"/>
<accession>A0A3N4G4I9</accession>
<name>A0A3N4G4I9_9LACT</name>
<feature type="non-terminal residue" evidence="1">
    <location>
        <position position="81"/>
    </location>
</feature>